<feature type="domain" description="Htaa" evidence="4">
    <location>
        <begin position="257"/>
        <end position="420"/>
    </location>
</feature>
<evidence type="ECO:0000259" key="4">
    <source>
        <dbReference type="Pfam" id="PF04213"/>
    </source>
</evidence>
<feature type="region of interest" description="Disordered" evidence="1">
    <location>
        <begin position="432"/>
        <end position="462"/>
    </location>
</feature>
<accession>A0ABP6UUU1</accession>
<keyword evidence="6" id="KW-1185">Reference proteome</keyword>
<dbReference type="RefSeq" id="WP_346179701.1">
    <property type="nucleotide sequence ID" value="NZ_BAABCE010000001.1"/>
</dbReference>
<protein>
    <submittedName>
        <fullName evidence="5">HtaA domain-containing protein</fullName>
    </submittedName>
</protein>
<feature type="region of interest" description="Disordered" evidence="1">
    <location>
        <begin position="168"/>
        <end position="258"/>
    </location>
</feature>
<dbReference type="EMBL" id="BAABCE010000001">
    <property type="protein sequence ID" value="GAA3523017.1"/>
    <property type="molecule type" value="Genomic_DNA"/>
</dbReference>
<evidence type="ECO:0000256" key="2">
    <source>
        <dbReference type="SAM" id="Phobius"/>
    </source>
</evidence>
<keyword evidence="3" id="KW-0732">Signal</keyword>
<keyword evidence="2" id="KW-0812">Transmembrane</keyword>
<feature type="transmembrane region" description="Helical" evidence="2">
    <location>
        <begin position="480"/>
        <end position="501"/>
    </location>
</feature>
<dbReference type="InterPro" id="IPR007331">
    <property type="entry name" value="Htaa"/>
</dbReference>
<sequence length="508" mass="49741">MPTNDRRRRPVVLAAAVATAATLGATALATLGAGTASAAEVPLSGYELTWGIKQSYRTYVTGMAAGTFTATDGASQAAGNGAFTFTEGTGTYDSTAHTVDLGFKGSVRIVSQAHGFDITLSDVRFDSAAAEITADVTKSGTTTQDVPLADVTVTRTMTDMTTKLTKEAADTLGSPGYEGAEGDPLTVVQKTTSPSPTPTPTATPTQSPSPTSTPTATATATESATPTAPATGSASPSTSTAPSEPASEAPAQGDIADGTLGWGVKQSFRSYVVGGVAKGEITTSGGASQAADNGVFTFTDATGEYDTDADTLSADFKGAVTFKGHKGQGEDGGYGLDLTLTGLRVTLDEGAGELTADVTSLGERTEDVVLADLKADESDLAAQDDVITADDVTATLTAAGAKAFGGFYTAGTELDPVDLTVALTADAELPGGGAGGSTGGGSGNGGSGSGGSTGGSSGTAGSTTGGITGGLASTGSDVPVAALGTAAAVTVAAGAGVVIAMRRRRTEA</sequence>
<feature type="compositionally biased region" description="Low complexity" evidence="1">
    <location>
        <begin position="202"/>
        <end position="251"/>
    </location>
</feature>
<name>A0ABP6UUU1_9ACTN</name>
<dbReference type="PROSITE" id="PS51318">
    <property type="entry name" value="TAT"/>
    <property type="match status" value="1"/>
</dbReference>
<gene>
    <name evidence="5" type="ORF">GCM10022295_00580</name>
</gene>
<comment type="caution">
    <text evidence="5">The sequence shown here is derived from an EMBL/GenBank/DDBJ whole genome shotgun (WGS) entry which is preliminary data.</text>
</comment>
<dbReference type="InterPro" id="IPR006311">
    <property type="entry name" value="TAT_signal"/>
</dbReference>
<feature type="chain" id="PRO_5045038242" evidence="3">
    <location>
        <begin position="39"/>
        <end position="508"/>
    </location>
</feature>
<organism evidence="5 6">
    <name type="scientific">Streptomyces osmaniensis</name>
    <dbReference type="NCBI Taxonomy" id="593134"/>
    <lineage>
        <taxon>Bacteria</taxon>
        <taxon>Bacillati</taxon>
        <taxon>Actinomycetota</taxon>
        <taxon>Actinomycetes</taxon>
        <taxon>Kitasatosporales</taxon>
        <taxon>Streptomycetaceae</taxon>
        <taxon>Streptomyces</taxon>
    </lineage>
</organism>
<feature type="domain" description="Htaa" evidence="4">
    <location>
        <begin position="47"/>
        <end position="186"/>
    </location>
</feature>
<proteinExistence type="predicted"/>
<reference evidence="6" key="1">
    <citation type="journal article" date="2019" name="Int. J. Syst. Evol. Microbiol.">
        <title>The Global Catalogue of Microorganisms (GCM) 10K type strain sequencing project: providing services to taxonomists for standard genome sequencing and annotation.</title>
        <authorList>
            <consortium name="The Broad Institute Genomics Platform"/>
            <consortium name="The Broad Institute Genome Sequencing Center for Infectious Disease"/>
            <person name="Wu L."/>
            <person name="Ma J."/>
        </authorList>
    </citation>
    <scope>NUCLEOTIDE SEQUENCE [LARGE SCALE GENOMIC DNA]</scope>
    <source>
        <strain evidence="6">JCM 17656</strain>
    </source>
</reference>
<evidence type="ECO:0000313" key="6">
    <source>
        <dbReference type="Proteomes" id="UP001500707"/>
    </source>
</evidence>
<feature type="signal peptide" evidence="3">
    <location>
        <begin position="1"/>
        <end position="38"/>
    </location>
</feature>
<evidence type="ECO:0000256" key="1">
    <source>
        <dbReference type="SAM" id="MobiDB-lite"/>
    </source>
</evidence>
<keyword evidence="2" id="KW-0472">Membrane</keyword>
<evidence type="ECO:0000256" key="3">
    <source>
        <dbReference type="SAM" id="SignalP"/>
    </source>
</evidence>
<evidence type="ECO:0000313" key="5">
    <source>
        <dbReference type="EMBL" id="GAA3523017.1"/>
    </source>
</evidence>
<dbReference type="Proteomes" id="UP001500707">
    <property type="component" value="Unassembled WGS sequence"/>
</dbReference>
<dbReference type="Pfam" id="PF04213">
    <property type="entry name" value="HtaA"/>
    <property type="match status" value="2"/>
</dbReference>
<keyword evidence="2" id="KW-1133">Transmembrane helix</keyword>